<dbReference type="FunFam" id="3.10.20.370:FF:000001">
    <property type="entry name" value="Retrovirus-related Pol polyprotein from transposon 17.6-like protein"/>
    <property type="match status" value="1"/>
</dbReference>
<evidence type="ECO:0000256" key="4">
    <source>
        <dbReference type="ARBA" id="ARBA00022759"/>
    </source>
</evidence>
<sequence>VKLNSVKCTLARKELDYLGYRITRAGIKPTSSNVNKALDFPVPSTAKAAYSFVQMAQFYRRFIPNFSTIAAPLNAFKNKHAEFKWTKQCQEAFQTLKQRLAQYPVLAFDDGKSKLTLKLNTDASNCGLGGVLHQITEDGKAKPIQYLSRSLSPREKKYSTVEKECLALVWSITKLRPYLYARDFTVITDHHPLCWLNKQSSKNGRLDRWSLQLQEYSFNIKHASGRSNCVADCLSRYAVEKPDDIADQQLEVMTGPMNNINMAITSSFDSTAIQRHQLKDTKIKLLYDQLKMGHPIKSFELETSVVHKIIERRGQSKLKLPLIPTSMIQELLHAYHNNPISGHLGVNKTWNKIRNRYYWSGMYNTIKQHVLSCTKCQQFKVSRKKSAGTLEPIEPPAGVLDLIGLDFVGPVLQSTSGNKYILVCTDYLSKWAVTQATPNCTAETAAKFLVEKIILQYGTPKQLLTDKGSHFMANVFEAISSRCGINHIKTTTYHPQTNGLTERFNATLAGSIGAYVNQQQTDWDDYLPFVTFAYNTSKQATTGMEPFKLMYGRSPVLPFDIPSSITQLSATSDYYTQLTKFLKQAKSTAKCNIEQQQNIYKQTYDTGRQDHTKLQPGQLVLLKQMMNKHLGKFAPKYYGPFKIIQQNGRLNYKVQHINDGHEETVHVSRIRVIV</sequence>
<dbReference type="EMBL" id="CAJOBA010058832">
    <property type="protein sequence ID" value="CAF4311177.1"/>
    <property type="molecule type" value="Genomic_DNA"/>
</dbReference>
<dbReference type="Gene3D" id="3.30.420.10">
    <property type="entry name" value="Ribonuclease H-like superfamily/Ribonuclease H"/>
    <property type="match status" value="1"/>
</dbReference>
<dbReference type="PROSITE" id="PS50994">
    <property type="entry name" value="INTEGRASE"/>
    <property type="match status" value="1"/>
</dbReference>
<accession>A0A8S2TWJ4</accession>
<keyword evidence="3" id="KW-0540">Nuclease</keyword>
<dbReference type="PANTHER" id="PTHR37984:SF5">
    <property type="entry name" value="PROTEIN NYNRIN-LIKE"/>
    <property type="match status" value="1"/>
</dbReference>
<keyword evidence="2" id="KW-0548">Nucleotidyltransferase</keyword>
<dbReference type="InterPro" id="IPR036397">
    <property type="entry name" value="RNaseH_sf"/>
</dbReference>
<dbReference type="InterPro" id="IPR043128">
    <property type="entry name" value="Rev_trsase/Diguanyl_cyclase"/>
</dbReference>
<dbReference type="GO" id="GO:0016787">
    <property type="term" value="F:hydrolase activity"/>
    <property type="evidence" value="ECO:0007669"/>
    <property type="project" value="UniProtKB-KW"/>
</dbReference>
<evidence type="ECO:0000256" key="5">
    <source>
        <dbReference type="ARBA" id="ARBA00022801"/>
    </source>
</evidence>
<evidence type="ECO:0000313" key="9">
    <source>
        <dbReference type="Proteomes" id="UP000682733"/>
    </source>
</evidence>
<feature type="domain" description="Integrase catalytic" evidence="7">
    <location>
        <begin position="391"/>
        <end position="554"/>
    </location>
</feature>
<dbReference type="Pfam" id="PF17921">
    <property type="entry name" value="Integrase_H2C2"/>
    <property type="match status" value="1"/>
</dbReference>
<dbReference type="Gene3D" id="3.10.20.370">
    <property type="match status" value="1"/>
</dbReference>
<dbReference type="SUPFAM" id="SSF53098">
    <property type="entry name" value="Ribonuclease H-like"/>
    <property type="match status" value="1"/>
</dbReference>
<dbReference type="InterPro" id="IPR041373">
    <property type="entry name" value="RT_RNaseH"/>
</dbReference>
<dbReference type="InterPro" id="IPR043502">
    <property type="entry name" value="DNA/RNA_pol_sf"/>
</dbReference>
<dbReference type="SUPFAM" id="SSF56672">
    <property type="entry name" value="DNA/RNA polymerases"/>
    <property type="match status" value="1"/>
</dbReference>
<dbReference type="GO" id="GO:0004519">
    <property type="term" value="F:endonuclease activity"/>
    <property type="evidence" value="ECO:0007669"/>
    <property type="project" value="UniProtKB-KW"/>
</dbReference>
<evidence type="ECO:0000259" key="7">
    <source>
        <dbReference type="PROSITE" id="PS50994"/>
    </source>
</evidence>
<evidence type="ECO:0000313" key="8">
    <source>
        <dbReference type="EMBL" id="CAF4311177.1"/>
    </source>
</evidence>
<gene>
    <name evidence="8" type="ORF">TMI583_LOCUS39072</name>
</gene>
<dbReference type="Gene3D" id="3.30.70.270">
    <property type="match status" value="1"/>
</dbReference>
<evidence type="ECO:0000256" key="1">
    <source>
        <dbReference type="ARBA" id="ARBA00022679"/>
    </source>
</evidence>
<dbReference type="FunFam" id="3.30.420.10:FF:000032">
    <property type="entry name" value="Retrovirus-related Pol polyprotein from transposon 297-like Protein"/>
    <property type="match status" value="1"/>
</dbReference>
<dbReference type="CDD" id="cd09274">
    <property type="entry name" value="RNase_HI_RT_Ty3"/>
    <property type="match status" value="1"/>
</dbReference>
<dbReference type="Gene3D" id="1.10.340.70">
    <property type="match status" value="1"/>
</dbReference>
<evidence type="ECO:0000256" key="3">
    <source>
        <dbReference type="ARBA" id="ARBA00022722"/>
    </source>
</evidence>
<feature type="non-terminal residue" evidence="8">
    <location>
        <position position="1"/>
    </location>
</feature>
<dbReference type="FunFam" id="1.10.340.70:FF:000001">
    <property type="entry name" value="Retrovirus-related Pol polyprotein from transposon gypsy-like Protein"/>
    <property type="match status" value="1"/>
</dbReference>
<keyword evidence="5" id="KW-0378">Hydrolase</keyword>
<dbReference type="InterPro" id="IPR001584">
    <property type="entry name" value="Integrase_cat-core"/>
</dbReference>
<reference evidence="8" key="1">
    <citation type="submission" date="2021-02" db="EMBL/GenBank/DDBJ databases">
        <authorList>
            <person name="Nowell W R."/>
        </authorList>
    </citation>
    <scope>NUCLEOTIDE SEQUENCE</scope>
</reference>
<dbReference type="GO" id="GO:0003676">
    <property type="term" value="F:nucleic acid binding"/>
    <property type="evidence" value="ECO:0007669"/>
    <property type="project" value="InterPro"/>
</dbReference>
<evidence type="ECO:0000256" key="2">
    <source>
        <dbReference type="ARBA" id="ARBA00022695"/>
    </source>
</evidence>
<keyword evidence="1" id="KW-0808">Transferase</keyword>
<comment type="caution">
    <text evidence="8">The sequence shown here is derived from an EMBL/GenBank/DDBJ whole genome shotgun (WGS) entry which is preliminary data.</text>
</comment>
<dbReference type="Pfam" id="PF00665">
    <property type="entry name" value="rve"/>
    <property type="match status" value="1"/>
</dbReference>
<keyword evidence="6" id="KW-0695">RNA-directed DNA polymerase</keyword>
<keyword evidence="4" id="KW-0255">Endonuclease</keyword>
<dbReference type="AlphaFoldDB" id="A0A8S2TWJ4"/>
<dbReference type="GO" id="GO:0003964">
    <property type="term" value="F:RNA-directed DNA polymerase activity"/>
    <property type="evidence" value="ECO:0007669"/>
    <property type="project" value="UniProtKB-KW"/>
</dbReference>
<dbReference type="Pfam" id="PF17917">
    <property type="entry name" value="RT_RNaseH"/>
    <property type="match status" value="1"/>
</dbReference>
<dbReference type="InterPro" id="IPR012337">
    <property type="entry name" value="RNaseH-like_sf"/>
</dbReference>
<proteinExistence type="predicted"/>
<dbReference type="Proteomes" id="UP000682733">
    <property type="component" value="Unassembled WGS sequence"/>
</dbReference>
<dbReference type="GO" id="GO:0015074">
    <property type="term" value="P:DNA integration"/>
    <property type="evidence" value="ECO:0007669"/>
    <property type="project" value="InterPro"/>
</dbReference>
<dbReference type="InterPro" id="IPR041588">
    <property type="entry name" value="Integrase_H2C2"/>
</dbReference>
<dbReference type="FunFam" id="3.30.70.270:FF:000020">
    <property type="entry name" value="Transposon Tf2-6 polyprotein-like Protein"/>
    <property type="match status" value="1"/>
</dbReference>
<organism evidence="8 9">
    <name type="scientific">Didymodactylos carnosus</name>
    <dbReference type="NCBI Taxonomy" id="1234261"/>
    <lineage>
        <taxon>Eukaryota</taxon>
        <taxon>Metazoa</taxon>
        <taxon>Spiralia</taxon>
        <taxon>Gnathifera</taxon>
        <taxon>Rotifera</taxon>
        <taxon>Eurotatoria</taxon>
        <taxon>Bdelloidea</taxon>
        <taxon>Philodinida</taxon>
        <taxon>Philodinidae</taxon>
        <taxon>Didymodactylos</taxon>
    </lineage>
</organism>
<evidence type="ECO:0000256" key="6">
    <source>
        <dbReference type="ARBA" id="ARBA00022918"/>
    </source>
</evidence>
<dbReference type="PANTHER" id="PTHR37984">
    <property type="entry name" value="PROTEIN CBG26694"/>
    <property type="match status" value="1"/>
</dbReference>
<name>A0A8S2TWJ4_9BILA</name>
<dbReference type="InterPro" id="IPR050951">
    <property type="entry name" value="Retrovirus_Pol_polyprotein"/>
</dbReference>
<protein>
    <recommendedName>
        <fullName evidence="7">Integrase catalytic domain-containing protein</fullName>
    </recommendedName>
</protein>